<dbReference type="EC" id="2.6.1.-" evidence="6"/>
<dbReference type="PANTHER" id="PTHR46383">
    <property type="entry name" value="ASPARTATE AMINOTRANSFERASE"/>
    <property type="match status" value="1"/>
</dbReference>
<dbReference type="FunFam" id="3.40.640.10:FF:000033">
    <property type="entry name" value="Aspartate aminotransferase"/>
    <property type="match status" value="1"/>
</dbReference>
<dbReference type="InterPro" id="IPR015422">
    <property type="entry name" value="PyrdxlP-dep_Trfase_small"/>
</dbReference>
<dbReference type="Pfam" id="PF00155">
    <property type="entry name" value="Aminotran_1_2"/>
    <property type="match status" value="1"/>
</dbReference>
<keyword evidence="3 6" id="KW-0032">Aminotransferase</keyword>
<evidence type="ECO:0000256" key="3">
    <source>
        <dbReference type="ARBA" id="ARBA00022576"/>
    </source>
</evidence>
<dbReference type="InterPro" id="IPR015421">
    <property type="entry name" value="PyrdxlP-dep_Trfase_major"/>
</dbReference>
<accession>A0A1I5XYV6</accession>
<dbReference type="STRING" id="1465490.SAMN05444277_11036"/>
<dbReference type="GO" id="GO:0030170">
    <property type="term" value="F:pyridoxal phosphate binding"/>
    <property type="evidence" value="ECO:0007669"/>
    <property type="project" value="InterPro"/>
</dbReference>
<evidence type="ECO:0000313" key="9">
    <source>
        <dbReference type="Proteomes" id="UP000199031"/>
    </source>
</evidence>
<dbReference type="OrthoDB" id="9802328at2"/>
<dbReference type="AlphaFoldDB" id="A0A1I5XYV6"/>
<dbReference type="InterPro" id="IPR004839">
    <property type="entry name" value="Aminotransferase_I/II_large"/>
</dbReference>
<evidence type="ECO:0000259" key="7">
    <source>
        <dbReference type="Pfam" id="PF00155"/>
    </source>
</evidence>
<sequence length="396" mass="43816">MQLSSLLQRFNEPETLKMAKLGRELRAKGIDVIDLSLGEPDFDTPEHIKQAAIKAIEDNYSHYTPVAGYLDLREAVCTKFKRDNNLDYKPENIVVSTGAKQSLANTILAVVDKDEEVIIPTPYWVTYSELVKIAGGKVVEIRSKPENGFKISPAELEAAITPKTKMFLFSSPCNPSGAVYSKEELRGLADVFAKHPNIAIISDEIYEYINFVGKNESIAQFDDIKDQVIIVNGLSKGFAMTGWRLGFIAAHPDIAKATEKIQGQFTSGTNAITQRAAITALTADLKPSMDMVEQFTERRKKVLELVKAIPGIKCFEPQGAFYIFPDVSSYYGKSDGETTITNANDLCMYLLNTAHVSSVMGDAFGEPNCVRFSFANSMNNIEKGWARIKEALAKLK</sequence>
<keyword evidence="5" id="KW-0663">Pyridoxal phosphate</keyword>
<dbReference type="Gene3D" id="3.90.1150.10">
    <property type="entry name" value="Aspartate Aminotransferase, domain 1"/>
    <property type="match status" value="1"/>
</dbReference>
<dbReference type="CDD" id="cd00609">
    <property type="entry name" value="AAT_like"/>
    <property type="match status" value="1"/>
</dbReference>
<evidence type="ECO:0000256" key="4">
    <source>
        <dbReference type="ARBA" id="ARBA00022679"/>
    </source>
</evidence>
<dbReference type="InterPro" id="IPR004838">
    <property type="entry name" value="NHTrfase_class1_PyrdxlP-BS"/>
</dbReference>
<evidence type="ECO:0000256" key="6">
    <source>
        <dbReference type="RuleBase" id="RU000481"/>
    </source>
</evidence>
<evidence type="ECO:0000313" key="8">
    <source>
        <dbReference type="EMBL" id="SFQ37133.1"/>
    </source>
</evidence>
<evidence type="ECO:0000256" key="1">
    <source>
        <dbReference type="ARBA" id="ARBA00001933"/>
    </source>
</evidence>
<evidence type="ECO:0000256" key="5">
    <source>
        <dbReference type="ARBA" id="ARBA00022898"/>
    </source>
</evidence>
<keyword evidence="9" id="KW-1185">Reference proteome</keyword>
<comment type="cofactor">
    <cofactor evidence="1 6">
        <name>pyridoxal 5'-phosphate</name>
        <dbReference type="ChEBI" id="CHEBI:597326"/>
    </cofactor>
</comment>
<dbReference type="PROSITE" id="PS00105">
    <property type="entry name" value="AA_TRANSFER_CLASS_1"/>
    <property type="match status" value="1"/>
</dbReference>
<dbReference type="EMBL" id="FOXQ01000010">
    <property type="protein sequence ID" value="SFQ37133.1"/>
    <property type="molecule type" value="Genomic_DNA"/>
</dbReference>
<protein>
    <recommendedName>
        <fullName evidence="6">Aminotransferase</fullName>
        <ecNumber evidence="6">2.6.1.-</ecNumber>
    </recommendedName>
</protein>
<keyword evidence="4 6" id="KW-0808">Transferase</keyword>
<dbReference type="Gene3D" id="3.40.640.10">
    <property type="entry name" value="Type I PLP-dependent aspartate aminotransferase-like (Major domain)"/>
    <property type="match status" value="1"/>
</dbReference>
<evidence type="ECO:0000256" key="2">
    <source>
        <dbReference type="ARBA" id="ARBA00007441"/>
    </source>
</evidence>
<proteinExistence type="inferred from homology"/>
<dbReference type="InterPro" id="IPR015424">
    <property type="entry name" value="PyrdxlP-dep_Trfase"/>
</dbReference>
<dbReference type="RefSeq" id="WP_090660409.1">
    <property type="nucleotide sequence ID" value="NZ_FOXQ01000010.1"/>
</dbReference>
<name>A0A1I5XYV6_9BACT</name>
<dbReference type="GO" id="GO:0008483">
    <property type="term" value="F:transaminase activity"/>
    <property type="evidence" value="ECO:0007669"/>
    <property type="project" value="UniProtKB-KW"/>
</dbReference>
<dbReference type="SUPFAM" id="SSF53383">
    <property type="entry name" value="PLP-dependent transferases"/>
    <property type="match status" value="1"/>
</dbReference>
<dbReference type="InterPro" id="IPR050596">
    <property type="entry name" value="AspAT/PAT-like"/>
</dbReference>
<gene>
    <name evidence="8" type="ORF">SAMN05444277_11036</name>
</gene>
<feature type="domain" description="Aminotransferase class I/classII large" evidence="7">
    <location>
        <begin position="31"/>
        <end position="385"/>
    </location>
</feature>
<dbReference type="Proteomes" id="UP000199031">
    <property type="component" value="Unassembled WGS sequence"/>
</dbReference>
<dbReference type="PANTHER" id="PTHR46383:SF1">
    <property type="entry name" value="ASPARTATE AMINOTRANSFERASE"/>
    <property type="match status" value="1"/>
</dbReference>
<dbReference type="GO" id="GO:0006520">
    <property type="term" value="P:amino acid metabolic process"/>
    <property type="evidence" value="ECO:0007669"/>
    <property type="project" value="InterPro"/>
</dbReference>
<organism evidence="8 9">
    <name type="scientific">Parafilimonas terrae</name>
    <dbReference type="NCBI Taxonomy" id="1465490"/>
    <lineage>
        <taxon>Bacteria</taxon>
        <taxon>Pseudomonadati</taxon>
        <taxon>Bacteroidota</taxon>
        <taxon>Chitinophagia</taxon>
        <taxon>Chitinophagales</taxon>
        <taxon>Chitinophagaceae</taxon>
        <taxon>Parafilimonas</taxon>
    </lineage>
</organism>
<reference evidence="8 9" key="1">
    <citation type="submission" date="2016-10" db="EMBL/GenBank/DDBJ databases">
        <authorList>
            <person name="de Groot N.N."/>
        </authorList>
    </citation>
    <scope>NUCLEOTIDE SEQUENCE [LARGE SCALE GENOMIC DNA]</scope>
    <source>
        <strain evidence="8 9">DSM 28286</strain>
    </source>
</reference>
<comment type="similarity">
    <text evidence="2 6">Belongs to the class-I pyridoxal-phosphate-dependent aminotransferase family.</text>
</comment>